<evidence type="ECO:0000256" key="1">
    <source>
        <dbReference type="SAM" id="MobiDB-lite"/>
    </source>
</evidence>
<name>A0A7S1B7E4_9STRA</name>
<feature type="region of interest" description="Disordered" evidence="1">
    <location>
        <begin position="1198"/>
        <end position="1369"/>
    </location>
</feature>
<reference evidence="3" key="1">
    <citation type="submission" date="2021-01" db="EMBL/GenBank/DDBJ databases">
        <authorList>
            <person name="Corre E."/>
            <person name="Pelletier E."/>
            <person name="Niang G."/>
            <person name="Scheremetjew M."/>
            <person name="Finn R."/>
            <person name="Kale V."/>
            <person name="Holt S."/>
            <person name="Cochrane G."/>
            <person name="Meng A."/>
            <person name="Brown T."/>
            <person name="Cohen L."/>
        </authorList>
    </citation>
    <scope>NUCLEOTIDE SEQUENCE</scope>
    <source>
        <strain evidence="3">308</strain>
    </source>
</reference>
<proteinExistence type="predicted"/>
<keyword evidence="2" id="KW-0812">Transmembrane</keyword>
<feature type="compositionally biased region" description="Basic residues" evidence="1">
    <location>
        <begin position="1295"/>
        <end position="1310"/>
    </location>
</feature>
<feature type="transmembrane region" description="Helical" evidence="2">
    <location>
        <begin position="1169"/>
        <end position="1191"/>
    </location>
</feature>
<gene>
    <name evidence="3" type="ORF">CHYS00102_LOCUS4351</name>
</gene>
<evidence type="ECO:0000313" key="3">
    <source>
        <dbReference type="EMBL" id="CAD8877167.1"/>
    </source>
</evidence>
<keyword evidence="2" id="KW-0472">Membrane</keyword>
<keyword evidence="2" id="KW-1133">Transmembrane helix</keyword>
<feature type="compositionally biased region" description="Basic residues" evidence="1">
    <location>
        <begin position="1210"/>
        <end position="1233"/>
    </location>
</feature>
<protein>
    <submittedName>
        <fullName evidence="3">Uncharacterized protein</fullName>
    </submittedName>
</protein>
<dbReference type="EMBL" id="HBFR01006080">
    <property type="protein sequence ID" value="CAD8877167.1"/>
    <property type="molecule type" value="Transcribed_RNA"/>
</dbReference>
<feature type="compositionally biased region" description="Basic and acidic residues" evidence="1">
    <location>
        <begin position="1329"/>
        <end position="1342"/>
    </location>
</feature>
<sequence length="1479" mass="169065">MKSWINGLLKVVSKSMSILDTIKSVLRNNSFNHFRKIFYDAIVRSVQYISSKLSAVTTILNKLNFLNHVLDYEIKIPYPTGFSLDWSCGWIVCFPSGISIDWGHFSFTVRDIARQVQKIMEWITSIPLVGALWDTVEGFIESAIETIFAAVGLDPPSFGINLSFIDDIIQDVMNSVKTFSNALHHFENPFDGPLEMLSGAFPKIAAKLPKFSLNPAEALANALDMEIIKESDGAGNEEINGVRIGDDIYTFPDCFEDTEDFLVEVIADIELGVKELTNGDIKCNNFEKVELDPKLYIEKLLDTTLDALYVCPIEFQVCTDIEFANLETFEIIMEKTVAKINTLGDKLQCLLNFGSSPDSDNIHSSQSSSNSFFESWGVNFPLPFLSKYAERLMNYVLNFEFTGDWYYKQGLSQILHNDRVANNESFKSRQGYFLYSQFGTRDNPVTAIIQSAPTWNFIVGQDEGQWKCALRFGSFMTTQIRLNLKNNQIWYGARHGVKDFNHDNIEGYSQIFGCGDCKKVKKKKRKNCNTKINKCKKERDELTVLQTKESDRAWEIVNLICHLEFVESTHEAVQRALEFTKNLKTEIEYFHDKDKRWLRDETASFEFKDRDDDDDDDNCREVFEREDGFIKALFEDYVKNGETMRGRVKFRLERTDKNTGKRVYDDNEIRNMYPLDYESAPCKKTPTFTKSEKRIYDIKSAFGGRTLDDNVCKCKFIWYTEKLRQEMLGFFLHARVKFGHENVITDYSKIKNYGPTISKKINKKNSSVDSFDGRRIMKLRPELRRNEIVARAIFQHSDLSRLEASSENGKNNKGYQDGINLGQKTAFDARIELRNILNSEDNNISFLHYGDVGDQSNHKYQWRNLLYDWYQIEGLNCATDTLSNDHPGTIFEELKRFGEYAYTMKHHMSAYNNKFGSALRLAYRQDSLFRGFKTAADDVGMNFALFSPTEFDQSLPWFENFSNCGADYDIIKDLMQQGTKSIYRRLPPDRKKTTYKSKSFVEEMVLGNNRIRKEQAGGKIYEEFDHQPMTSDYGFAIELDLGEMIVQLKQVKQSKPKAEVIIGLGVFGVQTGGDPEFPTFKDWFDDSIDCILPFVGQLRASESSDAIDRSTYRGPEEPTNLELPVSNTTRMDTNLTFEEVVEVATNSTEDTPTSLFGSISKSFSDLQEYATLIHLGIAVAVVGLVAFIFIASNANENRGEEYSEEDISSRRSRGNSRGKSRKLGRNAPKKSRNRRQEELNHPASSVELPERNSLEMEEVKCSSIAREKNRSQNNAGGEERCKSPSFYIDQTKFQSKSRTRKPRTATKSAKKREAFHQHLNRLKLAITSPREDKEKASEKEEAMQQVRYASPSFCRPPAEQEASADRSREGVFKEFASPHSKICSGEEGIGLEVAYAREGTYDASERNLSKNVIDHAHGHDDRSGGEDAEAERYDAVEWILGRSPRDNNVPSESSDDDDDNNAWDIESPKKKGNAGKKFF</sequence>
<feature type="region of interest" description="Disordered" evidence="1">
    <location>
        <begin position="1415"/>
        <end position="1479"/>
    </location>
</feature>
<feature type="compositionally biased region" description="Basic and acidic residues" evidence="1">
    <location>
        <begin position="1415"/>
        <end position="1435"/>
    </location>
</feature>
<evidence type="ECO:0000256" key="2">
    <source>
        <dbReference type="SAM" id="Phobius"/>
    </source>
</evidence>
<feature type="compositionally biased region" description="Basic and acidic residues" evidence="1">
    <location>
        <begin position="1248"/>
        <end position="1270"/>
    </location>
</feature>
<feature type="compositionally biased region" description="Basic residues" evidence="1">
    <location>
        <begin position="1470"/>
        <end position="1479"/>
    </location>
</feature>
<accession>A0A7S1B7E4</accession>
<organism evidence="3">
    <name type="scientific">Corethron hystrix</name>
    <dbReference type="NCBI Taxonomy" id="216773"/>
    <lineage>
        <taxon>Eukaryota</taxon>
        <taxon>Sar</taxon>
        <taxon>Stramenopiles</taxon>
        <taxon>Ochrophyta</taxon>
        <taxon>Bacillariophyta</taxon>
        <taxon>Coscinodiscophyceae</taxon>
        <taxon>Corethrophycidae</taxon>
        <taxon>Corethrales</taxon>
        <taxon>Corethraceae</taxon>
        <taxon>Corethron</taxon>
    </lineage>
</organism>